<dbReference type="KEGG" id="bmy:BM_BM17991"/>
<dbReference type="GO" id="GO:0004722">
    <property type="term" value="F:protein serine/threonine phosphatase activity"/>
    <property type="evidence" value="ECO:0007669"/>
    <property type="project" value="InterPro"/>
</dbReference>
<evidence type="ECO:0000256" key="4">
    <source>
        <dbReference type="RuleBase" id="RU003465"/>
    </source>
</evidence>
<accession>A0A4E9EXE6</accession>
<dbReference type="CTD" id="66059113"/>
<dbReference type="Pfam" id="PF00481">
    <property type="entry name" value="PP2C"/>
    <property type="match status" value="1"/>
</dbReference>
<reference evidence="6" key="2">
    <citation type="submission" date="2019-04" db="EMBL/GenBank/DDBJ databases">
        <authorList>
            <person name="Howe K."/>
            <person name="Paulini M."/>
            <person name="Williams G."/>
        </authorList>
    </citation>
    <scope>NUCLEOTIDE SEQUENCE [LARGE SCALE GENOMIC DNA]</scope>
    <source>
        <strain evidence="6">FR3</strain>
    </source>
</reference>
<sequence length="324" mass="36807">MKYTLYISTALGRHHISIKPFTLINRNKCFPPKLVKFGLTDIPQYPGGNWYWKHKHWSFYASRGNRPYMEDRMHYLNDPYHNLVMFSIFDGHGGPFVSQYLEEHFSGAIRQRLLRGSSKCHPSLTGHSNDHVIEAIITEVHNIDDEIVRLHPSLSSLTGSTLISVILELNRFLTVINIGDSRAVACDIAGRAIPLSADHKPSNENERKRIENAGGFIEFRGVERLQGILSVSRAFGDTALKQLSVLTAQPDIVRIDLNEINLQFILVASDGFWDVLTNEEAIHSAQTFLRVSSNQWHKVAEYLVRKALKLGSDDNVSLLFIRLF</sequence>
<reference evidence="7" key="1">
    <citation type="journal article" date="2007" name="Science">
        <title>Draft genome of the filarial nematode parasite Brugia malayi.</title>
        <authorList>
            <person name="Ghedin E."/>
            <person name="Wang S."/>
            <person name="Spiro D."/>
            <person name="Caler E."/>
            <person name="Zhao Q."/>
            <person name="Crabtree J."/>
            <person name="Allen J.E."/>
            <person name="Delcher A.L."/>
            <person name="Guiliano D.B."/>
            <person name="Miranda-Saavedra D."/>
            <person name="Angiuoli S.V."/>
            <person name="Creasy T."/>
            <person name="Amedeo P."/>
            <person name="Haas B."/>
            <person name="El-Sayed N.M."/>
            <person name="Wortman J.R."/>
            <person name="Feldblyum T."/>
            <person name="Tallon L."/>
            <person name="Schatz M."/>
            <person name="Shumway M."/>
            <person name="Koo H."/>
            <person name="Salzberg S.L."/>
            <person name="Schobel S."/>
            <person name="Pertea M."/>
            <person name="Pop M."/>
            <person name="White O."/>
            <person name="Barton G.J."/>
            <person name="Carlow C.K."/>
            <person name="Crawford M.J."/>
            <person name="Daub J."/>
            <person name="Dimmic M.W."/>
            <person name="Estes C.F."/>
            <person name="Foster J.M."/>
            <person name="Ganatra M."/>
            <person name="Gregory W.F."/>
            <person name="Johnson N.M."/>
            <person name="Jin J."/>
            <person name="Komuniecki R."/>
            <person name="Korf I."/>
            <person name="Kumar S."/>
            <person name="Laney S."/>
            <person name="Li B.W."/>
            <person name="Li W."/>
            <person name="Lindblom T.H."/>
            <person name="Lustigman S."/>
            <person name="Ma D."/>
            <person name="Maina C.V."/>
            <person name="Martin D.M."/>
            <person name="McCarter J.P."/>
            <person name="McReynolds L."/>
            <person name="Mitreva M."/>
            <person name="Nutman T.B."/>
            <person name="Parkinson J."/>
            <person name="Peregrin-Alvarez J.M."/>
            <person name="Poole C."/>
            <person name="Ren Q."/>
            <person name="Saunders L."/>
            <person name="Sluder A.E."/>
            <person name="Smith K."/>
            <person name="Stanke M."/>
            <person name="Unnasch T.R."/>
            <person name="Ware J."/>
            <person name="Wei A.D."/>
            <person name="Weil G."/>
            <person name="Williams D.J."/>
            <person name="Zhang Y."/>
            <person name="Williams S.A."/>
            <person name="Fraser-Liggett C."/>
            <person name="Slatko B."/>
            <person name="Blaxter M.L."/>
            <person name="Scott A.L."/>
        </authorList>
    </citation>
    <scope>NUCLEOTIDE SEQUENCE</scope>
    <source>
        <strain evidence="7">FR3</strain>
    </source>
</reference>
<dbReference type="PROSITE" id="PS01032">
    <property type="entry name" value="PPM_1"/>
    <property type="match status" value="1"/>
</dbReference>
<dbReference type="STRING" id="6279.A0A5S6PEY7"/>
<accession>A0A5S6PEY7</accession>
<dbReference type="PROSITE" id="PS51746">
    <property type="entry name" value="PPM_2"/>
    <property type="match status" value="1"/>
</dbReference>
<evidence type="ECO:0000313" key="8">
    <source>
        <dbReference type="WBParaSite" id="Bm17991.1"/>
    </source>
</evidence>
<dbReference type="InterPro" id="IPR001932">
    <property type="entry name" value="PPM-type_phosphatase-like_dom"/>
</dbReference>
<protein>
    <submittedName>
        <fullName evidence="8">PPM-type phosphatase domain-containing protein</fullName>
    </submittedName>
</protein>
<dbReference type="CDD" id="cd00143">
    <property type="entry name" value="PP2Cc"/>
    <property type="match status" value="1"/>
</dbReference>
<dbReference type="GO" id="GO:0046872">
    <property type="term" value="F:metal ion binding"/>
    <property type="evidence" value="ECO:0007669"/>
    <property type="project" value="UniProtKB-KW"/>
</dbReference>
<dbReference type="EMBL" id="CAAKNF010000196">
    <property type="protein sequence ID" value="VIO88193.1"/>
    <property type="molecule type" value="Genomic_DNA"/>
</dbReference>
<dbReference type="RefSeq" id="XP_042930684.1">
    <property type="nucleotide sequence ID" value="XM_043074750.1"/>
</dbReference>
<feature type="domain" description="PPM-type phosphatase" evidence="5">
    <location>
        <begin position="56"/>
        <end position="323"/>
    </location>
</feature>
<dbReference type="PANTHER" id="PTHR47992">
    <property type="entry name" value="PROTEIN PHOSPHATASE"/>
    <property type="match status" value="1"/>
</dbReference>
<gene>
    <name evidence="6 8" type="primary">Bm17991</name>
    <name evidence="6" type="ORF">BM_BM17991</name>
</gene>
<dbReference type="GeneID" id="66059113"/>
<comment type="similarity">
    <text evidence="4">Belongs to the PP2C family.</text>
</comment>
<dbReference type="AlphaFoldDB" id="A0A4E9EXE6"/>
<name>A0A4E9EXE6_BRUMA</name>
<keyword evidence="2 4" id="KW-0378">Hydrolase</keyword>
<dbReference type="InterPro" id="IPR015655">
    <property type="entry name" value="PP2C"/>
</dbReference>
<evidence type="ECO:0000313" key="6">
    <source>
        <dbReference type="EMBL" id="VIO88193.1"/>
    </source>
</evidence>
<keyword evidence="7" id="KW-1185">Reference proteome</keyword>
<dbReference type="InterPro" id="IPR000222">
    <property type="entry name" value="PP2C_BS"/>
</dbReference>
<dbReference type="InterPro" id="IPR036457">
    <property type="entry name" value="PPM-type-like_dom_sf"/>
</dbReference>
<evidence type="ECO:0000256" key="3">
    <source>
        <dbReference type="ARBA" id="ARBA00022912"/>
    </source>
</evidence>
<dbReference type="SUPFAM" id="SSF81606">
    <property type="entry name" value="PP2C-like"/>
    <property type="match status" value="1"/>
</dbReference>
<evidence type="ECO:0000256" key="1">
    <source>
        <dbReference type="ARBA" id="ARBA00022723"/>
    </source>
</evidence>
<proteinExistence type="inferred from homology"/>
<keyword evidence="1" id="KW-0479">Metal-binding</keyword>
<evidence type="ECO:0000256" key="2">
    <source>
        <dbReference type="ARBA" id="ARBA00022801"/>
    </source>
</evidence>
<evidence type="ECO:0000259" key="5">
    <source>
        <dbReference type="PROSITE" id="PS51746"/>
    </source>
</evidence>
<dbReference type="SMART" id="SM00332">
    <property type="entry name" value="PP2Cc"/>
    <property type="match status" value="1"/>
</dbReference>
<evidence type="ECO:0000313" key="7">
    <source>
        <dbReference type="Proteomes" id="UP000006672"/>
    </source>
</evidence>
<dbReference type="Gene3D" id="3.60.40.10">
    <property type="entry name" value="PPM-type phosphatase domain"/>
    <property type="match status" value="1"/>
</dbReference>
<keyword evidence="3 4" id="KW-0904">Protein phosphatase</keyword>
<dbReference type="Proteomes" id="UP000006672">
    <property type="component" value="Unassembled WGS sequence"/>
</dbReference>
<dbReference type="WBParaSite" id="Bm17991.1">
    <property type="protein sequence ID" value="Bm17991.1"/>
    <property type="gene ID" value="WBGene00269133"/>
</dbReference>
<dbReference type="OrthoDB" id="343114at2759"/>
<reference evidence="8" key="3">
    <citation type="submission" date="2019-12" db="UniProtKB">
        <authorList>
            <consortium name="WormBaseParasite"/>
        </authorList>
    </citation>
    <scope>IDENTIFICATION</scope>
</reference>
<organism evidence="6">
    <name type="scientific">Brugia malayi</name>
    <name type="common">Filarial nematode worm</name>
    <dbReference type="NCBI Taxonomy" id="6279"/>
    <lineage>
        <taxon>Eukaryota</taxon>
        <taxon>Metazoa</taxon>
        <taxon>Ecdysozoa</taxon>
        <taxon>Nematoda</taxon>
        <taxon>Chromadorea</taxon>
        <taxon>Rhabditida</taxon>
        <taxon>Spirurina</taxon>
        <taxon>Spiruromorpha</taxon>
        <taxon>Filarioidea</taxon>
        <taxon>Onchocercidae</taxon>
        <taxon>Brugia</taxon>
    </lineage>
</organism>